<feature type="binding site" evidence="11">
    <location>
        <position position="419"/>
    </location>
    <ligand>
        <name>Mn(2+)</name>
        <dbReference type="ChEBI" id="CHEBI:29035"/>
        <label>1</label>
    </ligand>
</feature>
<sequence length="542" mass="60556">MQRREGPVVLVIMDGCGYGLSKEADAFAAAVKPNLDWLHANCLNVPLNAHGTFVGLPSDADIGNSEVGHNAMGCGRVFAQGAKLVSESIATGEMWQGEAWKNAISHCQKNNSKLHFLGLFSDGNVHSHIDHLKAMVETASPQVKEIRLHCLFDGRDVGETSAMSYIVPFEKFIKELNEKNKSNIQVASGGGRMYITMDRYNADWKMVERGWNVHVHAKGRQFASMEEAYTTLRTETGKIDQNIPEFVIAKDGKPVGKIEENDAVIFYNFRGDRAVEITQAFESKDKDFHHFDRKLPANIFYAGMMQYDGDLKIPKNYLVNPPKLSRVSSEFLAKAGITTLAISETQKFGHVTYFYNGNRSGYINEKLEKFIEIPSDNISFDLKPWMKCGEITDVVEEAILNKSYDHIRLNFPNGDMVGHTGVFNAVKISCEAMDIQIGRIMEAIKKVNGVLLITADHGNADQMYELTKKKEVVMEGNVKKVCTAHSLNKVPFIVYDPSFEKYNDYDTKLTEGLGISSIAATIMNFLHVEVPADYDKTIVVPK</sequence>
<organism evidence="15">
    <name type="scientific">Hexamita inflata</name>
    <dbReference type="NCBI Taxonomy" id="28002"/>
    <lineage>
        <taxon>Eukaryota</taxon>
        <taxon>Metamonada</taxon>
        <taxon>Diplomonadida</taxon>
        <taxon>Hexamitidae</taxon>
        <taxon>Hexamitinae</taxon>
        <taxon>Hexamita</taxon>
    </lineage>
</organism>
<keyword evidence="8" id="KW-0413">Isomerase</keyword>
<comment type="similarity">
    <text evidence="3">Belongs to the BPG-independent phosphoglycerate mutase family.</text>
</comment>
<evidence type="ECO:0000313" key="15">
    <source>
        <dbReference type="EMBL" id="CAI9969383.1"/>
    </source>
</evidence>
<protein>
    <recommendedName>
        <fullName evidence="4">phosphoglycerate mutase (2,3-diphosphoglycerate-independent)</fullName>
        <ecNumber evidence="4">5.4.2.12</ecNumber>
    </recommendedName>
</protein>
<dbReference type="EMBL" id="CATOUU010001058">
    <property type="protein sequence ID" value="CAI9969383.1"/>
    <property type="molecule type" value="Genomic_DNA"/>
</dbReference>
<evidence type="ECO:0000256" key="11">
    <source>
        <dbReference type="PIRSR" id="PIRSR001492-3"/>
    </source>
</evidence>
<comment type="pathway">
    <text evidence="2">Carbohydrate degradation; glycolysis; pyruvate from D-glyceraldehyde 3-phosphate: step 3/5.</text>
</comment>
<dbReference type="GO" id="GO:0006007">
    <property type="term" value="P:glucose catabolic process"/>
    <property type="evidence" value="ECO:0007669"/>
    <property type="project" value="InterPro"/>
</dbReference>
<feature type="binding site" evidence="11">
    <location>
        <position position="457"/>
    </location>
    <ligand>
        <name>Mn(2+)</name>
        <dbReference type="ChEBI" id="CHEBI:29035"/>
        <label>2</label>
    </ligand>
</feature>
<dbReference type="NCBIfam" id="TIGR01307">
    <property type="entry name" value="pgm_bpd_ind"/>
    <property type="match status" value="1"/>
</dbReference>
<evidence type="ECO:0000313" key="14">
    <source>
        <dbReference type="EMBL" id="CAI9931995.1"/>
    </source>
</evidence>
<evidence type="ECO:0000259" key="13">
    <source>
        <dbReference type="Pfam" id="PF06415"/>
    </source>
</evidence>
<evidence type="ECO:0000259" key="12">
    <source>
        <dbReference type="Pfam" id="PF01676"/>
    </source>
</evidence>
<evidence type="ECO:0000256" key="9">
    <source>
        <dbReference type="PIRSR" id="PIRSR001492-1"/>
    </source>
</evidence>
<evidence type="ECO:0000256" key="6">
    <source>
        <dbReference type="ARBA" id="ARBA00023152"/>
    </source>
</evidence>
<gene>
    <name evidence="14" type="ORF">HINF_LOCUS19640</name>
    <name evidence="16" type="ORF">HINF_LOCUS50361</name>
    <name evidence="15" type="ORF">HINF_LOCUS57028</name>
    <name evidence="17" type="ORF">HINF_LOCUS69674</name>
</gene>
<dbReference type="Pfam" id="PF06415">
    <property type="entry name" value="iPGM_N"/>
    <property type="match status" value="1"/>
</dbReference>
<keyword evidence="6" id="KW-0324">Glycolysis</keyword>
<feature type="binding site" evidence="11">
    <location>
        <position position="485"/>
    </location>
    <ligand>
        <name>Mn(2+)</name>
        <dbReference type="ChEBI" id="CHEBI:29035"/>
        <label>1</label>
    </ligand>
</feature>
<keyword evidence="5 11" id="KW-0479">Metal-binding</keyword>
<dbReference type="InterPro" id="IPR017850">
    <property type="entry name" value="Alkaline_phosphatase_core_sf"/>
</dbReference>
<dbReference type="AlphaFoldDB" id="A0AA86R5Q0"/>
<dbReference type="GO" id="GO:0030145">
    <property type="term" value="F:manganese ion binding"/>
    <property type="evidence" value="ECO:0007669"/>
    <property type="project" value="InterPro"/>
</dbReference>
<accession>A0AA86R5Q0</accession>
<keyword evidence="7 11" id="KW-0464">Manganese</keyword>
<evidence type="ECO:0000313" key="18">
    <source>
        <dbReference type="Proteomes" id="UP001642409"/>
    </source>
</evidence>
<feature type="binding site" evidence="10">
    <location>
        <position position="126"/>
    </location>
    <ligand>
        <name>substrate</name>
    </ligand>
</feature>
<keyword evidence="18" id="KW-1185">Reference proteome</keyword>
<dbReference type="Proteomes" id="UP001642409">
    <property type="component" value="Unassembled WGS sequence"/>
</dbReference>
<evidence type="ECO:0000256" key="8">
    <source>
        <dbReference type="ARBA" id="ARBA00023235"/>
    </source>
</evidence>
<dbReference type="GO" id="GO:0004619">
    <property type="term" value="F:phosphoglycerate mutase activity"/>
    <property type="evidence" value="ECO:0007669"/>
    <property type="project" value="UniProtKB-EC"/>
</dbReference>
<name>A0AA86R5Q0_9EUKA</name>
<feature type="binding site" evidence="10">
    <location>
        <position position="192"/>
    </location>
    <ligand>
        <name>substrate</name>
    </ligand>
</feature>
<evidence type="ECO:0000256" key="5">
    <source>
        <dbReference type="ARBA" id="ARBA00022723"/>
    </source>
</evidence>
<evidence type="ECO:0000313" key="16">
    <source>
        <dbReference type="EMBL" id="CAL6062796.1"/>
    </source>
</evidence>
<proteinExistence type="inferred from homology"/>
<evidence type="ECO:0000256" key="1">
    <source>
        <dbReference type="ARBA" id="ARBA00001936"/>
    </source>
</evidence>
<evidence type="ECO:0000256" key="4">
    <source>
        <dbReference type="ARBA" id="ARBA00012026"/>
    </source>
</evidence>
<dbReference type="PANTHER" id="PTHR31637:SF0">
    <property type="entry name" value="2,3-BISPHOSPHOGLYCERATE-INDEPENDENT PHOSPHOGLYCERATE MUTASE"/>
    <property type="match status" value="1"/>
</dbReference>
<dbReference type="InterPro" id="IPR011258">
    <property type="entry name" value="BPG-indep_PGM_N"/>
</dbReference>
<feature type="binding site" evidence="11">
    <location>
        <position position="14"/>
    </location>
    <ligand>
        <name>Mn(2+)</name>
        <dbReference type="ChEBI" id="CHEBI:29035"/>
        <label>2</label>
    </ligand>
</feature>
<dbReference type="EC" id="5.4.2.12" evidence="4"/>
<evidence type="ECO:0000313" key="17">
    <source>
        <dbReference type="EMBL" id="CAL6098580.1"/>
    </source>
</evidence>
<dbReference type="SUPFAM" id="SSF53649">
    <property type="entry name" value="Alkaline phosphatase-like"/>
    <property type="match status" value="1"/>
</dbReference>
<evidence type="ECO:0000256" key="2">
    <source>
        <dbReference type="ARBA" id="ARBA00004798"/>
    </source>
</evidence>
<dbReference type="EMBL" id="CAXDID020000510">
    <property type="protein sequence ID" value="CAL6098580.1"/>
    <property type="molecule type" value="Genomic_DNA"/>
</dbReference>
<dbReference type="FunFam" id="3.40.1450.10:FF:000002">
    <property type="entry name" value="2,3-bisphosphoglycerate-independent phosphoglycerate mutase"/>
    <property type="match status" value="1"/>
</dbReference>
<dbReference type="Pfam" id="PF01676">
    <property type="entry name" value="Metalloenzyme"/>
    <property type="match status" value="1"/>
</dbReference>
<feature type="domain" description="Metalloenzyme" evidence="12">
    <location>
        <begin position="7"/>
        <end position="529"/>
    </location>
</feature>
<dbReference type="PIRSF" id="PIRSF001492">
    <property type="entry name" value="IPGAM"/>
    <property type="match status" value="1"/>
</dbReference>
<dbReference type="Gene3D" id="3.40.1450.10">
    <property type="entry name" value="BPG-independent phosphoglycerate mutase, domain B"/>
    <property type="match status" value="1"/>
</dbReference>
<reference evidence="16 18" key="2">
    <citation type="submission" date="2024-07" db="EMBL/GenBank/DDBJ databases">
        <authorList>
            <person name="Akdeniz Z."/>
        </authorList>
    </citation>
    <scope>NUCLEOTIDE SEQUENCE [LARGE SCALE GENOMIC DNA]</scope>
</reference>
<dbReference type="EMBL" id="CAXDID020000241">
    <property type="protein sequence ID" value="CAL6062796.1"/>
    <property type="molecule type" value="Genomic_DNA"/>
</dbReference>
<dbReference type="GO" id="GO:0006096">
    <property type="term" value="P:glycolytic process"/>
    <property type="evidence" value="ECO:0007669"/>
    <property type="project" value="UniProtKB-KW"/>
</dbReference>
<feature type="binding site" evidence="11">
    <location>
        <position position="456"/>
    </location>
    <ligand>
        <name>Mn(2+)</name>
        <dbReference type="ChEBI" id="CHEBI:29035"/>
        <label>2</label>
    </ligand>
</feature>
<evidence type="ECO:0000256" key="10">
    <source>
        <dbReference type="PIRSR" id="PIRSR001492-2"/>
    </source>
</evidence>
<feature type="binding site" evidence="10">
    <location>
        <position position="347"/>
    </location>
    <ligand>
        <name>substrate</name>
    </ligand>
</feature>
<dbReference type="SUPFAM" id="SSF64158">
    <property type="entry name" value="2,3-Bisphosphoglycerate-independent phosphoglycerate mutase, substrate-binding domain"/>
    <property type="match status" value="1"/>
</dbReference>
<feature type="binding site" evidence="11">
    <location>
        <position position="415"/>
    </location>
    <ligand>
        <name>Mn(2+)</name>
        <dbReference type="ChEBI" id="CHEBI:29035"/>
        <label>1</label>
    </ligand>
</feature>
<dbReference type="InterPro" id="IPR005995">
    <property type="entry name" value="Pgm_bpd_ind"/>
</dbReference>
<comment type="caution">
    <text evidence="15">The sequence shown here is derived from an EMBL/GenBank/DDBJ whole genome shotgun (WGS) entry which is preliminary data.</text>
</comment>
<dbReference type="InterPro" id="IPR006124">
    <property type="entry name" value="Metalloenzyme"/>
</dbReference>
<evidence type="ECO:0000256" key="3">
    <source>
        <dbReference type="ARBA" id="ARBA00008819"/>
    </source>
</evidence>
<feature type="binding site" evidence="10">
    <location>
        <begin position="155"/>
        <end position="156"/>
    </location>
    <ligand>
        <name>substrate</name>
    </ligand>
</feature>
<reference evidence="15" key="1">
    <citation type="submission" date="2023-06" db="EMBL/GenBank/DDBJ databases">
        <authorList>
            <person name="Kurt Z."/>
        </authorList>
    </citation>
    <scope>NUCLEOTIDE SEQUENCE</scope>
</reference>
<feature type="domain" description="BPG-independent PGAM N-terminal" evidence="13">
    <location>
        <begin position="85"/>
        <end position="308"/>
    </location>
</feature>
<evidence type="ECO:0000256" key="7">
    <source>
        <dbReference type="ARBA" id="ARBA00023211"/>
    </source>
</evidence>
<comment type="cofactor">
    <cofactor evidence="1">
        <name>Mn(2+)</name>
        <dbReference type="ChEBI" id="CHEBI:29035"/>
    </cofactor>
</comment>
<dbReference type="GO" id="GO:0005737">
    <property type="term" value="C:cytoplasm"/>
    <property type="evidence" value="ECO:0007669"/>
    <property type="project" value="InterPro"/>
</dbReference>
<dbReference type="EMBL" id="CATOUU010000500">
    <property type="protein sequence ID" value="CAI9931995.1"/>
    <property type="molecule type" value="Genomic_DNA"/>
</dbReference>
<feature type="binding site" evidence="10">
    <location>
        <position position="199"/>
    </location>
    <ligand>
        <name>substrate</name>
    </ligand>
</feature>
<feature type="active site" description="Phosphoserine intermediate" evidence="9">
    <location>
        <position position="65"/>
    </location>
</feature>
<dbReference type="CDD" id="cd16010">
    <property type="entry name" value="iPGM"/>
    <property type="match status" value="1"/>
</dbReference>
<dbReference type="InterPro" id="IPR036646">
    <property type="entry name" value="PGAM_B_sf"/>
</dbReference>
<feature type="binding site" evidence="10">
    <location>
        <begin position="270"/>
        <end position="273"/>
    </location>
    <ligand>
        <name>substrate</name>
    </ligand>
</feature>
<dbReference type="PANTHER" id="PTHR31637">
    <property type="entry name" value="2,3-BISPHOSPHOGLYCERATE-INDEPENDENT PHOSPHOGLYCERATE MUTASE"/>
    <property type="match status" value="1"/>
</dbReference>
<dbReference type="Gene3D" id="3.40.720.10">
    <property type="entry name" value="Alkaline Phosphatase, subunit A"/>
    <property type="match status" value="1"/>
</dbReference>
<feature type="binding site" evidence="11">
    <location>
        <position position="65"/>
    </location>
    <ligand>
        <name>Mn(2+)</name>
        <dbReference type="ChEBI" id="CHEBI:29035"/>
        <label>2</label>
    </ligand>
</feature>